<protein>
    <submittedName>
        <fullName evidence="1">Uncharacterized protein</fullName>
    </submittedName>
</protein>
<dbReference type="AlphaFoldDB" id="A0A7J5BEQ8"/>
<dbReference type="Proteomes" id="UP000433493">
    <property type="component" value="Unassembled WGS sequence"/>
</dbReference>
<evidence type="ECO:0000313" key="1">
    <source>
        <dbReference type="EMBL" id="KAB1644741.1"/>
    </source>
</evidence>
<keyword evidence="2" id="KW-1185">Reference proteome</keyword>
<dbReference type="EMBL" id="WBKB01000001">
    <property type="protein sequence ID" value="KAB1644741.1"/>
    <property type="molecule type" value="Genomic_DNA"/>
</dbReference>
<comment type="caution">
    <text evidence="1">The sequence shown here is derived from an EMBL/GenBank/DDBJ whole genome shotgun (WGS) entry which is preliminary data.</text>
</comment>
<accession>A0A7J5BEQ8</accession>
<proteinExistence type="predicted"/>
<organism evidence="1 2">
    <name type="scientific">Gulosibacter chungangensis</name>
    <dbReference type="NCBI Taxonomy" id="979746"/>
    <lineage>
        <taxon>Bacteria</taxon>
        <taxon>Bacillati</taxon>
        <taxon>Actinomycetota</taxon>
        <taxon>Actinomycetes</taxon>
        <taxon>Micrococcales</taxon>
        <taxon>Microbacteriaceae</taxon>
        <taxon>Gulosibacter</taxon>
    </lineage>
</organism>
<gene>
    <name evidence="1" type="ORF">F8O05_00195</name>
</gene>
<sequence length="93" mass="9749">MVLQTVRGAVLPLLIEEGLDLRCRHRVGVVEERVGDQHPGIELGGVSSFSFGRASDAGEANACGERGNAGEYKDALEQLLHYSASAGVASEAP</sequence>
<evidence type="ECO:0000313" key="2">
    <source>
        <dbReference type="Proteomes" id="UP000433493"/>
    </source>
</evidence>
<reference evidence="1 2" key="1">
    <citation type="submission" date="2019-09" db="EMBL/GenBank/DDBJ databases">
        <title>Phylogeny of genus Pseudoclavibacter and closely related genus.</title>
        <authorList>
            <person name="Li Y."/>
        </authorList>
    </citation>
    <scope>NUCLEOTIDE SEQUENCE [LARGE SCALE GENOMIC DNA]</scope>
    <source>
        <strain evidence="1 2">KCTC 13959</strain>
    </source>
</reference>
<name>A0A7J5BEQ8_9MICO</name>